<gene>
    <name evidence="1" type="primary">71</name>
    <name evidence="1" type="ORF">SEA_KRISTOFF_71</name>
</gene>
<dbReference type="EMBL" id="MK494124">
    <property type="protein sequence ID" value="QBP32020.1"/>
    <property type="molecule type" value="Genomic_DNA"/>
</dbReference>
<reference evidence="1 2" key="1">
    <citation type="submission" date="2019-02" db="EMBL/GenBank/DDBJ databases">
        <authorList>
            <person name="Trepte H.V."/>
            <person name="Ackerson L."/>
            <person name="Cottrell A."/>
            <person name="Drexelius J."/>
            <person name="Eggleston T."/>
            <person name="Schaefer-Sharp M."/>
            <person name="Thorkildsen T."/>
            <person name="Vendrell P."/>
            <person name="Wunderlich H."/>
            <person name="Braley A.B."/>
            <person name="Ettinger W.F."/>
            <person name="Ettinger A.-S.H."/>
            <person name="Anders K.R."/>
            <person name="Garlena R.A."/>
            <person name="Russell D.A."/>
            <person name="Pope W.H."/>
            <person name="Jacobs-Sera D."/>
            <person name="Hendrix R.W."/>
            <person name="Hatfull G.F."/>
        </authorList>
    </citation>
    <scope>NUCLEOTIDE SEQUENCE [LARGE SCALE GENOMIC DNA]</scope>
</reference>
<dbReference type="Proteomes" id="UP000295299">
    <property type="component" value="Segment"/>
</dbReference>
<sequence>MATALIDTTEAARTKRWIELLERKLQDAQEKLATLAPVEPAEEGTVVRFRKYNQIYTFAAIKVGERWFITQDGSRTSRQGHAPKTWDQLLEWIGERNWSTVEVLS</sequence>
<evidence type="ECO:0000313" key="1">
    <source>
        <dbReference type="EMBL" id="QBP32020.1"/>
    </source>
</evidence>
<evidence type="ECO:0000313" key="2">
    <source>
        <dbReference type="Proteomes" id="UP000295299"/>
    </source>
</evidence>
<organism evidence="1 2">
    <name type="scientific">Mycobacterium phage Kristoff</name>
    <dbReference type="NCBI Taxonomy" id="2517956"/>
    <lineage>
        <taxon>Viruses</taxon>
        <taxon>Duplodnaviria</taxon>
        <taxon>Heunggongvirae</taxon>
        <taxon>Uroviricota</taxon>
        <taxon>Caudoviricetes</taxon>
        <taxon>Fromanvirus</taxon>
        <taxon>Fromanvirus rebeuca</taxon>
    </lineage>
</organism>
<name>A0A482JDN8_9CAUD</name>
<proteinExistence type="predicted"/>
<accession>A0A482JDN8</accession>
<protein>
    <submittedName>
        <fullName evidence="1">Uncharacterized protein</fullName>
    </submittedName>
</protein>